<dbReference type="CDD" id="cd03217">
    <property type="entry name" value="ABC_FeS_Assembly"/>
    <property type="match status" value="1"/>
</dbReference>
<dbReference type="RefSeq" id="WP_007044556.1">
    <property type="nucleotide sequence ID" value="NZ_AGJL01000025.1"/>
</dbReference>
<dbReference type="PANTHER" id="PTHR43204:SF2">
    <property type="entry name" value="ABC TRANSPORTER, ATP-BINDING PROTEIN"/>
    <property type="match status" value="1"/>
</dbReference>
<keyword evidence="2" id="KW-0067">ATP-binding</keyword>
<keyword evidence="5" id="KW-1185">Reference proteome</keyword>
<evidence type="ECO:0000259" key="3">
    <source>
        <dbReference type="PROSITE" id="PS50893"/>
    </source>
</evidence>
<dbReference type="AlphaFoldDB" id="H1KZA1"/>
<dbReference type="PROSITE" id="PS50893">
    <property type="entry name" value="ABC_TRANSPORTER_2"/>
    <property type="match status" value="1"/>
</dbReference>
<dbReference type="InterPro" id="IPR010230">
    <property type="entry name" value="FeS-cluster_ATPase_SufC"/>
</dbReference>
<dbReference type="PANTHER" id="PTHR43204">
    <property type="entry name" value="ABC TRANSPORTER I FAMILY MEMBER 6, CHLOROPLASTIC"/>
    <property type="match status" value="1"/>
</dbReference>
<dbReference type="SMART" id="SM00382">
    <property type="entry name" value="AAA"/>
    <property type="match status" value="1"/>
</dbReference>
<dbReference type="InterPro" id="IPR003593">
    <property type="entry name" value="AAA+_ATPase"/>
</dbReference>
<dbReference type="GO" id="GO:0016887">
    <property type="term" value="F:ATP hydrolysis activity"/>
    <property type="evidence" value="ECO:0007669"/>
    <property type="project" value="InterPro"/>
</dbReference>
<name>H1KZA1_9EURY</name>
<dbReference type="Gene3D" id="3.40.50.300">
    <property type="entry name" value="P-loop containing nucleotide triphosphate hydrolases"/>
    <property type="match status" value="1"/>
</dbReference>
<feature type="domain" description="ABC transporter" evidence="3">
    <location>
        <begin position="3"/>
        <end position="233"/>
    </location>
</feature>
<dbReference type="InterPro" id="IPR027417">
    <property type="entry name" value="P-loop_NTPase"/>
</dbReference>
<dbReference type="PROSITE" id="PS00211">
    <property type="entry name" value="ABC_TRANSPORTER_1"/>
    <property type="match status" value="1"/>
</dbReference>
<dbReference type="SUPFAM" id="SSF52540">
    <property type="entry name" value="P-loop containing nucleoside triphosphate hydrolases"/>
    <property type="match status" value="1"/>
</dbReference>
<dbReference type="GO" id="GO:0005524">
    <property type="term" value="F:ATP binding"/>
    <property type="evidence" value="ECO:0007669"/>
    <property type="project" value="UniProtKB-KW"/>
</dbReference>
<dbReference type="OrthoDB" id="18492at2157"/>
<dbReference type="PATRIC" id="fig|647171.4.peg.1100"/>
<dbReference type="InterPro" id="IPR017871">
    <property type="entry name" value="ABC_transporter-like_CS"/>
</dbReference>
<evidence type="ECO:0000313" key="5">
    <source>
        <dbReference type="Proteomes" id="UP000003706"/>
    </source>
</evidence>
<dbReference type="STRING" id="647171.MetfoDRAFT_1124"/>
<dbReference type="Pfam" id="PF00005">
    <property type="entry name" value="ABC_tran"/>
    <property type="match status" value="1"/>
</dbReference>
<protein>
    <submittedName>
        <fullName evidence="4">ABC transporter related protein</fullName>
    </submittedName>
</protein>
<comment type="caution">
    <text evidence="4">The sequence shown here is derived from an EMBL/GenBank/DDBJ whole genome shotgun (WGS) entry which is preliminary data.</text>
</comment>
<evidence type="ECO:0000256" key="1">
    <source>
        <dbReference type="ARBA" id="ARBA00022741"/>
    </source>
</evidence>
<evidence type="ECO:0000313" key="4">
    <source>
        <dbReference type="EMBL" id="EHP86255.1"/>
    </source>
</evidence>
<organism evidence="4 5">
    <name type="scientific">Methanotorris formicicus Mc-S-70</name>
    <dbReference type="NCBI Taxonomy" id="647171"/>
    <lineage>
        <taxon>Archaea</taxon>
        <taxon>Methanobacteriati</taxon>
        <taxon>Methanobacteriota</taxon>
        <taxon>Methanomada group</taxon>
        <taxon>Methanococci</taxon>
        <taxon>Methanococcales</taxon>
        <taxon>Methanocaldococcaceae</taxon>
        <taxon>Methanotorris</taxon>
    </lineage>
</organism>
<dbReference type="EMBL" id="AGJL01000025">
    <property type="protein sequence ID" value="EHP86255.1"/>
    <property type="molecule type" value="Genomic_DNA"/>
</dbReference>
<keyword evidence="1" id="KW-0547">Nucleotide-binding</keyword>
<dbReference type="InterPro" id="IPR003439">
    <property type="entry name" value="ABC_transporter-like_ATP-bd"/>
</dbReference>
<evidence type="ECO:0000256" key="2">
    <source>
        <dbReference type="ARBA" id="ARBA00022840"/>
    </source>
</evidence>
<sequence>MLLVIKDLYLKRGDRMILKGLNLEIGENEIHAVVGPNGAGKSTLSYALMGCSGYDPVKGEIIFKGVNIIDKSITERARMGMTLAWQEPARFEGITVKQYLSLGMREYDEEKIYKALEFVNLCPNTYLNRFVDDSLSGGERKRIELASILCMEPDLAILDEPDSGIDIVSLDEITKLFKHLKKNGSSVLVITHREEITNCADKASLLCDGKIIKTGDPKDVGEYYKKECGKCLIKVPSIKKEIEEGSK</sequence>
<proteinExistence type="predicted"/>
<accession>H1KZA1</accession>
<dbReference type="Proteomes" id="UP000003706">
    <property type="component" value="Unassembled WGS sequence"/>
</dbReference>
<gene>
    <name evidence="4" type="ORF">MetfoDRAFT_1124</name>
</gene>
<reference evidence="4 5" key="1">
    <citation type="submission" date="2011-09" db="EMBL/GenBank/DDBJ databases">
        <title>The draft genome of Methanotorris formicicus Mc-S-70.</title>
        <authorList>
            <consortium name="US DOE Joint Genome Institute (JGI-PGF)"/>
            <person name="Lucas S."/>
            <person name="Han J."/>
            <person name="Lapidus A."/>
            <person name="Cheng J.-F."/>
            <person name="Goodwin L."/>
            <person name="Pitluck S."/>
            <person name="Peters L."/>
            <person name="Land M.L."/>
            <person name="Hauser L."/>
            <person name="Sieprawska-Lupa M."/>
            <person name="Takai K."/>
            <person name="Miyazaki J."/>
            <person name="Whitman W."/>
            <person name="Woyke T.J."/>
        </authorList>
    </citation>
    <scope>NUCLEOTIDE SEQUENCE [LARGE SCALE GENOMIC DNA]</scope>
    <source>
        <strain evidence="4 5">Mc-S-70</strain>
    </source>
</reference>